<accession>A0A4Y6U9P1</accession>
<gene>
    <name evidence="1" type="ORF">E3E12_00015</name>
</gene>
<dbReference type="AlphaFoldDB" id="A0A4Y6U9P1"/>
<evidence type="ECO:0000313" key="2">
    <source>
        <dbReference type="Proteomes" id="UP000318709"/>
    </source>
</evidence>
<dbReference type="Proteomes" id="UP000318709">
    <property type="component" value="Chromosome"/>
</dbReference>
<evidence type="ECO:0000313" key="1">
    <source>
        <dbReference type="EMBL" id="QDH12855.2"/>
    </source>
</evidence>
<dbReference type="EMBL" id="CP038231">
    <property type="protein sequence ID" value="QDH12855.2"/>
    <property type="molecule type" value="Genomic_DNA"/>
</dbReference>
<proteinExistence type="predicted"/>
<reference evidence="1 2" key="1">
    <citation type="submission" date="2019-03" db="EMBL/GenBank/DDBJ databases">
        <title>The complete genome sequence of Swingsia_sp. F3b2 LMG30590(T).</title>
        <authorList>
            <person name="Chua K.-O."/>
            <person name="Chan K.-G."/>
            <person name="See-Too W.-S."/>
        </authorList>
    </citation>
    <scope>NUCLEOTIDE SEQUENCE [LARGE SCALE GENOMIC DNA]</scope>
    <source>
        <strain evidence="1 2">F3b2</strain>
    </source>
</reference>
<dbReference type="RefSeq" id="WP_141442497.1">
    <property type="nucleotide sequence ID" value="NZ_CP038231.1"/>
</dbReference>
<organism evidence="1 2">
    <name type="scientific">Formicincola oecophyllae</name>
    <dbReference type="NCBI Taxonomy" id="2558361"/>
    <lineage>
        <taxon>Bacteria</taxon>
        <taxon>Pseudomonadati</taxon>
        <taxon>Pseudomonadota</taxon>
        <taxon>Alphaproteobacteria</taxon>
        <taxon>Acetobacterales</taxon>
        <taxon>Acetobacteraceae</taxon>
        <taxon>Formicincola</taxon>
    </lineage>
</organism>
<protein>
    <recommendedName>
        <fullName evidence="3">XRE family transcriptional regulator</fullName>
    </recommendedName>
</protein>
<sequence>MAVSPKRTDKLERSAILLRKLQAHAGFKSQKAAYEWLRVPRQTYWNYVHGRQETPWPIMLALAGRALVEQGKDPGEAFSKLLGP</sequence>
<evidence type="ECO:0008006" key="3">
    <source>
        <dbReference type="Google" id="ProtNLM"/>
    </source>
</evidence>
<name>A0A4Y6U9P1_9PROT</name>
<dbReference type="KEGG" id="swf:E3E12_00015"/>
<keyword evidence="2" id="KW-1185">Reference proteome</keyword>